<evidence type="ECO:0000313" key="2">
    <source>
        <dbReference type="Proteomes" id="UP000243423"/>
    </source>
</evidence>
<dbReference type="AlphaFoldDB" id="F2HHB0"/>
<proteinExistence type="predicted"/>
<reference evidence="1 2" key="1">
    <citation type="journal article" date="2011" name="Genome Biol. Evol.">
        <title>Complete nucleomorph genome sequence of the nonphotosynthetic alga Cryptomonas paramecium reveals a core nucleomorph gene set.</title>
        <authorList>
            <person name="Tanifuji G."/>
            <person name="Onodera N.T."/>
            <person name="Wheeler T.J."/>
            <person name="Dlutek M."/>
            <person name="Donaher N."/>
            <person name="Archibald J.M."/>
        </authorList>
    </citation>
    <scope>NUCLEOTIDE SEQUENCE [LARGE SCALE GENOMIC DNA]</scope>
    <source>
        <strain evidence="1 2">CCAP977/2A</strain>
    </source>
</reference>
<dbReference type="GeneID" id="10447100"/>
<accession>F2HHB0</accession>
<organism evidence="1 2">
    <name type="scientific">Cryptomonas paramaecium</name>
    <dbReference type="NCBI Taxonomy" id="2898"/>
    <lineage>
        <taxon>Eukaryota</taxon>
        <taxon>Cryptophyceae</taxon>
        <taxon>Cryptomonadales</taxon>
        <taxon>Cryptomonadaceae</taxon>
        <taxon>Cryptomonas</taxon>
    </lineage>
</organism>
<keyword evidence="1" id="KW-0542">Nucleomorph</keyword>
<dbReference type="EMBL" id="CP002172">
    <property type="protein sequence ID" value="AEA38706.1"/>
    <property type="molecule type" value="Genomic_DNA"/>
</dbReference>
<gene>
    <name evidence="1" type="ORF">CPARA_1gp048</name>
</gene>
<evidence type="ECO:0000313" key="1">
    <source>
        <dbReference type="EMBL" id="AEA38706.1"/>
    </source>
</evidence>
<dbReference type="Proteomes" id="UP000243423">
    <property type="component" value="Nucleomorph 1"/>
</dbReference>
<sequence length="66" mass="8044">MINTISVYQKFHTWLIVLKIVSILKMIYMKREKSVFKVKYFENILDRSEFSIINKTNNNYLQLKLI</sequence>
<geneLocation type="nucleomorph" evidence="1"/>
<dbReference type="RefSeq" id="XP_003239604.1">
    <property type="nucleotide sequence ID" value="XM_003239556.1"/>
</dbReference>
<name>F2HHB0_9CRYP</name>
<protein>
    <submittedName>
        <fullName evidence="1">Uncharacterized protein</fullName>
    </submittedName>
</protein>